<dbReference type="CDD" id="cd06849">
    <property type="entry name" value="lipoyl_domain"/>
    <property type="match status" value="1"/>
</dbReference>
<dbReference type="Gene3D" id="2.40.50.100">
    <property type="match status" value="1"/>
</dbReference>
<dbReference type="STRING" id="1234409.C683_0255"/>
<dbReference type="SUPFAM" id="SSF51230">
    <property type="entry name" value="Single hybrid motif"/>
    <property type="match status" value="1"/>
</dbReference>
<sequence length="84" mass="9194">MTNLVEVATVEGTTYFQLTKEAQEKYGSEPFFSFFVEEGAKVEEGEVIAEMEADKTVIDLPAPCAATIVRLAQAPQLCVVDIHV</sequence>
<dbReference type="EMBL" id="AMYT01000008">
    <property type="protein sequence ID" value="EKU27790.1"/>
    <property type="molecule type" value="Genomic_DNA"/>
</dbReference>
<gene>
    <name evidence="2" type="ORF">C683_0255</name>
</gene>
<dbReference type="RefSeq" id="WP_009488529.1">
    <property type="nucleotide sequence ID" value="NZ_AMYT01000008.1"/>
</dbReference>
<comment type="caution">
    <text evidence="2">The sequence shown here is derived from an EMBL/GenBank/DDBJ whole genome shotgun (WGS) entry which is preliminary data.</text>
</comment>
<dbReference type="AlphaFoldDB" id="K8ZA29"/>
<evidence type="ECO:0000259" key="1">
    <source>
        <dbReference type="PROSITE" id="PS50968"/>
    </source>
</evidence>
<organism evidence="2 3">
    <name type="scientific">Catellicoccus marimammalium M35/04/3</name>
    <dbReference type="NCBI Taxonomy" id="1234409"/>
    <lineage>
        <taxon>Bacteria</taxon>
        <taxon>Bacillati</taxon>
        <taxon>Bacillota</taxon>
        <taxon>Bacilli</taxon>
        <taxon>Lactobacillales</taxon>
        <taxon>Enterococcaceae</taxon>
        <taxon>Catellicoccus</taxon>
    </lineage>
</organism>
<dbReference type="InterPro" id="IPR000089">
    <property type="entry name" value="Biotin_lipoyl"/>
</dbReference>
<dbReference type="Pfam" id="PF00364">
    <property type="entry name" value="Biotin_lipoyl"/>
    <property type="match status" value="1"/>
</dbReference>
<protein>
    <recommendedName>
        <fullName evidence="1">Lipoyl-binding domain-containing protein</fullName>
    </recommendedName>
</protein>
<keyword evidence="3" id="KW-1185">Reference proteome</keyword>
<dbReference type="InterPro" id="IPR011053">
    <property type="entry name" value="Single_hybrid_motif"/>
</dbReference>
<dbReference type="Proteomes" id="UP000016057">
    <property type="component" value="Unassembled WGS sequence"/>
</dbReference>
<name>K8ZA29_9ENTE</name>
<dbReference type="PROSITE" id="PS50968">
    <property type="entry name" value="BIOTINYL_LIPOYL"/>
    <property type="match status" value="1"/>
</dbReference>
<feature type="domain" description="Lipoyl-binding" evidence="1">
    <location>
        <begin position="13"/>
        <end position="84"/>
    </location>
</feature>
<accession>K8ZA29</accession>
<reference evidence="2 3" key="1">
    <citation type="journal article" date="2013" name="Genome Announc.">
        <title>Draft Genome Sequence of Catellicoccus marimammalium, a Novel Species Commonly Found in Gull Feces.</title>
        <authorList>
            <person name="Weigand M.R."/>
            <person name="Ryu H."/>
            <person name="Bozcek L."/>
            <person name="Konstantinidis K.T."/>
            <person name="Santo Domingo J.W."/>
        </authorList>
    </citation>
    <scope>NUCLEOTIDE SEQUENCE [LARGE SCALE GENOMIC DNA]</scope>
    <source>
        <strain evidence="2 3">M35/04/3</strain>
    </source>
</reference>
<proteinExistence type="predicted"/>
<evidence type="ECO:0000313" key="2">
    <source>
        <dbReference type="EMBL" id="EKU27790.1"/>
    </source>
</evidence>
<evidence type="ECO:0000313" key="3">
    <source>
        <dbReference type="Proteomes" id="UP000016057"/>
    </source>
</evidence>